<dbReference type="Proteomes" id="UP000693946">
    <property type="component" value="Linkage Group LG15"/>
</dbReference>
<protein>
    <submittedName>
        <fullName evidence="2">Uncharacterized protein</fullName>
    </submittedName>
</protein>
<dbReference type="AlphaFoldDB" id="A0AAV6S2T4"/>
<sequence length="101" mass="11225">MFYDAGSLVVGGGGLKGQENLIISSSQRSARMSAWLGSINVIRSASVLFALKLREKKREVSFDGTETIQSSPSRRKCPRRKEGKEGRKEGRVAWPLRKSRT</sequence>
<dbReference type="EMBL" id="JAGKHQ010000007">
    <property type="protein sequence ID" value="KAG7512298.1"/>
    <property type="molecule type" value="Genomic_DNA"/>
</dbReference>
<proteinExistence type="predicted"/>
<evidence type="ECO:0000313" key="2">
    <source>
        <dbReference type="EMBL" id="KAG7512298.1"/>
    </source>
</evidence>
<evidence type="ECO:0000313" key="3">
    <source>
        <dbReference type="Proteomes" id="UP000693946"/>
    </source>
</evidence>
<feature type="compositionally biased region" description="Basic and acidic residues" evidence="1">
    <location>
        <begin position="80"/>
        <end position="91"/>
    </location>
</feature>
<comment type="caution">
    <text evidence="2">The sequence shown here is derived from an EMBL/GenBank/DDBJ whole genome shotgun (WGS) entry which is preliminary data.</text>
</comment>
<accession>A0AAV6S2T4</accession>
<evidence type="ECO:0000256" key="1">
    <source>
        <dbReference type="SAM" id="MobiDB-lite"/>
    </source>
</evidence>
<name>A0AAV6S2T4_SOLSE</name>
<organism evidence="2 3">
    <name type="scientific">Solea senegalensis</name>
    <name type="common">Senegalese sole</name>
    <dbReference type="NCBI Taxonomy" id="28829"/>
    <lineage>
        <taxon>Eukaryota</taxon>
        <taxon>Metazoa</taxon>
        <taxon>Chordata</taxon>
        <taxon>Craniata</taxon>
        <taxon>Vertebrata</taxon>
        <taxon>Euteleostomi</taxon>
        <taxon>Actinopterygii</taxon>
        <taxon>Neopterygii</taxon>
        <taxon>Teleostei</taxon>
        <taxon>Neoteleostei</taxon>
        <taxon>Acanthomorphata</taxon>
        <taxon>Carangaria</taxon>
        <taxon>Pleuronectiformes</taxon>
        <taxon>Pleuronectoidei</taxon>
        <taxon>Soleidae</taxon>
        <taxon>Solea</taxon>
    </lineage>
</organism>
<feature type="region of interest" description="Disordered" evidence="1">
    <location>
        <begin position="62"/>
        <end position="101"/>
    </location>
</feature>
<gene>
    <name evidence="2" type="ORF">JOB18_025674</name>
</gene>
<keyword evidence="3" id="KW-1185">Reference proteome</keyword>
<reference evidence="2 3" key="1">
    <citation type="journal article" date="2021" name="Sci. Rep.">
        <title>Chromosome anchoring in Senegalese sole (Solea senegalensis) reveals sex-associated markers and genome rearrangements in flatfish.</title>
        <authorList>
            <person name="Guerrero-Cozar I."/>
            <person name="Gomez-Garrido J."/>
            <person name="Berbel C."/>
            <person name="Martinez-Blanch J.F."/>
            <person name="Alioto T."/>
            <person name="Claros M.G."/>
            <person name="Gagnaire P.A."/>
            <person name="Manchado M."/>
        </authorList>
    </citation>
    <scope>NUCLEOTIDE SEQUENCE [LARGE SCALE GENOMIC DNA]</scope>
    <source>
        <strain evidence="2">Sse05_10M</strain>
    </source>
</reference>